<dbReference type="EMBL" id="OX597815">
    <property type="protein sequence ID" value="CAI9717721.1"/>
    <property type="molecule type" value="Genomic_DNA"/>
</dbReference>
<accession>A0AA36AKA3</accession>
<name>A0AA36AKA3_OCTVU</name>
<gene>
    <name evidence="1" type="ORF">OCTVUL_1B002899</name>
</gene>
<keyword evidence="2" id="KW-1185">Reference proteome</keyword>
<evidence type="ECO:0000313" key="1">
    <source>
        <dbReference type="EMBL" id="CAI9717721.1"/>
    </source>
</evidence>
<proteinExistence type="predicted"/>
<sequence length="80" mass="9043">MDAMLSLWQRPQTQQQRKLHAATMDAVRIYCYPTHAAVSQPVFPRLGQPIKTDHTNKGSKLFLDGCKWDEGRGGKPHVVV</sequence>
<organism evidence="1 2">
    <name type="scientific">Octopus vulgaris</name>
    <name type="common">Common octopus</name>
    <dbReference type="NCBI Taxonomy" id="6645"/>
    <lineage>
        <taxon>Eukaryota</taxon>
        <taxon>Metazoa</taxon>
        <taxon>Spiralia</taxon>
        <taxon>Lophotrochozoa</taxon>
        <taxon>Mollusca</taxon>
        <taxon>Cephalopoda</taxon>
        <taxon>Coleoidea</taxon>
        <taxon>Octopodiformes</taxon>
        <taxon>Octopoda</taxon>
        <taxon>Incirrata</taxon>
        <taxon>Octopodidae</taxon>
        <taxon>Octopus</taxon>
    </lineage>
</organism>
<evidence type="ECO:0000313" key="2">
    <source>
        <dbReference type="Proteomes" id="UP001162480"/>
    </source>
</evidence>
<dbReference type="AlphaFoldDB" id="A0AA36AKA3"/>
<protein>
    <submittedName>
        <fullName evidence="1">Uncharacterized protein</fullName>
    </submittedName>
</protein>
<dbReference type="Proteomes" id="UP001162480">
    <property type="component" value="Chromosome 2"/>
</dbReference>
<reference evidence="1" key="1">
    <citation type="submission" date="2023-08" db="EMBL/GenBank/DDBJ databases">
        <authorList>
            <person name="Alioto T."/>
            <person name="Alioto T."/>
            <person name="Gomez Garrido J."/>
        </authorList>
    </citation>
    <scope>NUCLEOTIDE SEQUENCE</scope>
</reference>